<name>A0AAD9G0Y8_9STRA</name>
<reference evidence="2" key="1">
    <citation type="submission" date="2023-08" db="EMBL/GenBank/DDBJ databases">
        <title>Reference Genome Resource for the Citrus Pathogen Phytophthora citrophthora.</title>
        <authorList>
            <person name="Moller H."/>
            <person name="Coetzee B."/>
            <person name="Rose L.J."/>
            <person name="Van Niekerk J.M."/>
        </authorList>
    </citation>
    <scope>NUCLEOTIDE SEQUENCE</scope>
    <source>
        <strain evidence="2">STE-U-9442</strain>
    </source>
</reference>
<dbReference type="Proteomes" id="UP001259832">
    <property type="component" value="Unassembled WGS sequence"/>
</dbReference>
<comment type="caution">
    <text evidence="2">The sequence shown here is derived from an EMBL/GenBank/DDBJ whole genome shotgun (WGS) entry which is preliminary data.</text>
</comment>
<protein>
    <submittedName>
        <fullName evidence="2">Uncharacterized protein</fullName>
    </submittedName>
</protein>
<evidence type="ECO:0000313" key="3">
    <source>
        <dbReference type="Proteomes" id="UP001259832"/>
    </source>
</evidence>
<evidence type="ECO:0000313" key="2">
    <source>
        <dbReference type="EMBL" id="KAK1929487.1"/>
    </source>
</evidence>
<dbReference type="AlphaFoldDB" id="A0AAD9G0Y8"/>
<proteinExistence type="predicted"/>
<organism evidence="2 3">
    <name type="scientific">Phytophthora citrophthora</name>
    <dbReference type="NCBI Taxonomy" id="4793"/>
    <lineage>
        <taxon>Eukaryota</taxon>
        <taxon>Sar</taxon>
        <taxon>Stramenopiles</taxon>
        <taxon>Oomycota</taxon>
        <taxon>Peronosporomycetes</taxon>
        <taxon>Peronosporales</taxon>
        <taxon>Peronosporaceae</taxon>
        <taxon>Phytophthora</taxon>
    </lineage>
</organism>
<sequence>MKGGRMLRRVDNDYDDLDDDDLDDDDFEEERGGFGDIAKKLNLVTDAKKSAKKVAEQSAKAKETLKDAAEFQRMMEKAKEIVYKNN</sequence>
<gene>
    <name evidence="2" type="ORF">P3T76_015055</name>
</gene>
<feature type="compositionally biased region" description="Acidic residues" evidence="1">
    <location>
        <begin position="13"/>
        <end position="22"/>
    </location>
</feature>
<keyword evidence="3" id="KW-1185">Reference proteome</keyword>
<dbReference type="EMBL" id="JASMQC010000048">
    <property type="protein sequence ID" value="KAK1929487.1"/>
    <property type="molecule type" value="Genomic_DNA"/>
</dbReference>
<evidence type="ECO:0000256" key="1">
    <source>
        <dbReference type="SAM" id="MobiDB-lite"/>
    </source>
</evidence>
<accession>A0AAD9G0Y8</accession>
<feature type="region of interest" description="Disordered" evidence="1">
    <location>
        <begin position="1"/>
        <end position="22"/>
    </location>
</feature>